<dbReference type="RefSeq" id="XP_029348268.1">
    <property type="nucleotide sequence ID" value="XM_029492408.1"/>
</dbReference>
<dbReference type="EnsemblMetazoa" id="XM_029492408.1">
    <property type="protein sequence ID" value="XP_029348268.1"/>
    <property type="gene ID" value="LOC107884594"/>
</dbReference>
<dbReference type="KEGG" id="api:107884594"/>
<evidence type="ECO:0000313" key="1">
    <source>
        <dbReference type="EnsemblMetazoa" id="XP_029348268.1"/>
    </source>
</evidence>
<keyword evidence="2" id="KW-1185">Reference proteome</keyword>
<protein>
    <submittedName>
        <fullName evidence="1">Uncharacterized protein</fullName>
    </submittedName>
</protein>
<reference evidence="1" key="2">
    <citation type="submission" date="2022-06" db="UniProtKB">
        <authorList>
            <consortium name="EnsemblMetazoa"/>
        </authorList>
    </citation>
    <scope>IDENTIFICATION</scope>
</reference>
<proteinExistence type="predicted"/>
<reference evidence="2" key="1">
    <citation type="submission" date="2010-06" db="EMBL/GenBank/DDBJ databases">
        <authorList>
            <person name="Jiang H."/>
            <person name="Abraham K."/>
            <person name="Ali S."/>
            <person name="Alsbrooks S.L."/>
            <person name="Anim B.N."/>
            <person name="Anosike U.S."/>
            <person name="Attaway T."/>
            <person name="Bandaranaike D.P."/>
            <person name="Battles P.K."/>
            <person name="Bell S.N."/>
            <person name="Bell A.V."/>
            <person name="Beltran B."/>
            <person name="Bickham C."/>
            <person name="Bustamante Y."/>
            <person name="Caleb T."/>
            <person name="Canada A."/>
            <person name="Cardenas V."/>
            <person name="Carter K."/>
            <person name="Chacko J."/>
            <person name="Chandrabose M.N."/>
            <person name="Chavez D."/>
            <person name="Chavez A."/>
            <person name="Chen L."/>
            <person name="Chu H.-S."/>
            <person name="Claassen K.J."/>
            <person name="Cockrell R."/>
            <person name="Collins M."/>
            <person name="Cooper J.A."/>
            <person name="Cree A."/>
            <person name="Curry S.M."/>
            <person name="Da Y."/>
            <person name="Dao M.D."/>
            <person name="Das B."/>
            <person name="Davila M.-L."/>
            <person name="Davy-Carroll L."/>
            <person name="Denson S."/>
            <person name="Dinh H."/>
            <person name="Ebong V.E."/>
            <person name="Edwards J.R."/>
            <person name="Egan A."/>
            <person name="El-Daye J."/>
            <person name="Escobedo L."/>
            <person name="Fernandez S."/>
            <person name="Fernando P.R."/>
            <person name="Flagg N."/>
            <person name="Forbes L.D."/>
            <person name="Fowler R.G."/>
            <person name="Fu Q."/>
            <person name="Gabisi R.A."/>
            <person name="Ganer J."/>
            <person name="Garbino Pronczuk A."/>
            <person name="Garcia R.M."/>
            <person name="Garner T."/>
            <person name="Garrett T.E."/>
            <person name="Gonzalez D.A."/>
            <person name="Hamid H."/>
            <person name="Hawkins E.S."/>
            <person name="Hirani K."/>
            <person name="Hogues M.E."/>
            <person name="Hollins B."/>
            <person name="Hsiao C.-H."/>
            <person name="Jabil R."/>
            <person name="James M.L."/>
            <person name="Jhangiani S.N."/>
            <person name="Johnson B."/>
            <person name="Johnson Q."/>
            <person name="Joshi V."/>
            <person name="Kalu J.B."/>
            <person name="Kam C."/>
            <person name="Kashfia A."/>
            <person name="Keebler J."/>
            <person name="Kisamo H."/>
            <person name="Kovar C.L."/>
            <person name="Lago L.A."/>
            <person name="Lai C.-Y."/>
            <person name="Laidlaw J."/>
            <person name="Lara F."/>
            <person name="Le T.-K."/>
            <person name="Lee S.L."/>
            <person name="Legall F.H."/>
            <person name="Lemon S.J."/>
            <person name="Lewis L.R."/>
            <person name="Li B."/>
            <person name="Liu Y."/>
            <person name="Liu Y.-S."/>
            <person name="Lopez J."/>
            <person name="Lozado R.J."/>
            <person name="Lu J."/>
            <person name="Madu R.C."/>
            <person name="Maheshwari M."/>
            <person name="Maheshwari R."/>
            <person name="Malloy K."/>
            <person name="Martinez E."/>
            <person name="Mathew T."/>
            <person name="Mercado I.C."/>
            <person name="Mercado C."/>
            <person name="Meyer B."/>
            <person name="Montgomery K."/>
            <person name="Morgan M.B."/>
            <person name="Munidasa M."/>
            <person name="Nazareth L.V."/>
            <person name="Nelson J."/>
            <person name="Ng B.M."/>
            <person name="Nguyen N.B."/>
            <person name="Nguyen P.Q."/>
            <person name="Nguyen T."/>
            <person name="Obregon M."/>
            <person name="Okwuonu G.O."/>
            <person name="Onwere C.G."/>
            <person name="Orozco G."/>
            <person name="Parra A."/>
            <person name="Patel S."/>
            <person name="Patil S."/>
            <person name="Perez A."/>
            <person name="Perez Y."/>
            <person name="Pham C."/>
            <person name="Primus E.L."/>
            <person name="Pu L.-L."/>
            <person name="Puazo M."/>
            <person name="Qin X."/>
            <person name="Quiroz J.B."/>
            <person name="Reese J."/>
            <person name="Richards S."/>
            <person name="Rives C.M."/>
            <person name="Robberts R."/>
            <person name="Ruiz S.J."/>
            <person name="Ruiz M.J."/>
            <person name="Santibanez J."/>
            <person name="Schneider B.W."/>
            <person name="Sisson I."/>
            <person name="Smith M."/>
            <person name="Sodergren E."/>
            <person name="Song X.-Z."/>
            <person name="Song B.B."/>
            <person name="Summersgill H."/>
            <person name="Thelus R."/>
            <person name="Thornton R.D."/>
            <person name="Trejos Z.Y."/>
            <person name="Usmani K."/>
            <person name="Vattathil S."/>
            <person name="Villasana D."/>
            <person name="Walker D.L."/>
            <person name="Wang S."/>
            <person name="Wang K."/>
            <person name="White C.S."/>
            <person name="Williams A.C."/>
            <person name="Williamson J."/>
            <person name="Wilson K."/>
            <person name="Woghiren I.O."/>
            <person name="Woodworth J.R."/>
            <person name="Worley K.C."/>
            <person name="Wright R.A."/>
            <person name="Wu W."/>
            <person name="Young L."/>
            <person name="Zhang L."/>
            <person name="Zhang J."/>
            <person name="Zhu Y."/>
            <person name="Muzny D.M."/>
            <person name="Weinstock G."/>
            <person name="Gibbs R.A."/>
        </authorList>
    </citation>
    <scope>NUCLEOTIDE SEQUENCE [LARGE SCALE GENOMIC DNA]</scope>
    <source>
        <strain evidence="2">LSR1</strain>
    </source>
</reference>
<evidence type="ECO:0000313" key="2">
    <source>
        <dbReference type="Proteomes" id="UP000007819"/>
    </source>
</evidence>
<organism evidence="1 2">
    <name type="scientific">Acyrthosiphon pisum</name>
    <name type="common">Pea aphid</name>
    <dbReference type="NCBI Taxonomy" id="7029"/>
    <lineage>
        <taxon>Eukaryota</taxon>
        <taxon>Metazoa</taxon>
        <taxon>Ecdysozoa</taxon>
        <taxon>Arthropoda</taxon>
        <taxon>Hexapoda</taxon>
        <taxon>Insecta</taxon>
        <taxon>Pterygota</taxon>
        <taxon>Neoptera</taxon>
        <taxon>Paraneoptera</taxon>
        <taxon>Hemiptera</taxon>
        <taxon>Sternorrhyncha</taxon>
        <taxon>Aphidomorpha</taxon>
        <taxon>Aphidoidea</taxon>
        <taxon>Aphididae</taxon>
        <taxon>Macrosiphini</taxon>
        <taxon>Acyrthosiphon</taxon>
    </lineage>
</organism>
<dbReference type="AlphaFoldDB" id="A0A8R2JV72"/>
<dbReference type="Proteomes" id="UP000007819">
    <property type="component" value="Unassembled WGS sequence"/>
</dbReference>
<name>A0A8R2JV72_ACYPI</name>
<accession>A0A8R2JV72</accession>
<sequence>IVESYGVRGGRTNRIPTVWGPFGSYAAQSNDVETGNNVILPKEQNIREEHIENAVVYNFKTPGRTTRLTRNTEDMSNKNIPDHTSGSGLRCSVKNCFNRHSKNLSLFGYPKDFTLMLMA</sequence>
<dbReference type="GeneID" id="107884594"/>
<dbReference type="OrthoDB" id="6616264at2759"/>